<evidence type="ECO:0000313" key="14">
    <source>
        <dbReference type="Proteomes" id="UP000030645"/>
    </source>
</evidence>
<dbReference type="InterPro" id="IPR046965">
    <property type="entry name" value="Cyclin_A/B-like"/>
</dbReference>
<proteinExistence type="inferred from homology"/>
<evidence type="ECO:0000256" key="7">
    <source>
        <dbReference type="ARBA" id="ARBA00023306"/>
    </source>
</evidence>
<evidence type="ECO:0000256" key="3">
    <source>
        <dbReference type="ARBA" id="ARBA00011177"/>
    </source>
</evidence>
<dbReference type="EMBL" id="KE344284">
    <property type="protein sequence ID" value="EXB56307.1"/>
    <property type="molecule type" value="Genomic_DNA"/>
</dbReference>
<dbReference type="InterPro" id="IPR036915">
    <property type="entry name" value="Cyclin-like_sf"/>
</dbReference>
<evidence type="ECO:0000259" key="11">
    <source>
        <dbReference type="SMART" id="SM00385"/>
    </source>
</evidence>
<evidence type="ECO:0000259" key="12">
    <source>
        <dbReference type="SMART" id="SM01332"/>
    </source>
</evidence>
<dbReference type="Proteomes" id="UP000030645">
    <property type="component" value="Unassembled WGS sequence"/>
</dbReference>
<feature type="domain" description="Cyclin C-terminal" evidence="12">
    <location>
        <begin position="326"/>
        <end position="443"/>
    </location>
</feature>
<dbReference type="InterPro" id="IPR006671">
    <property type="entry name" value="Cyclin_N"/>
</dbReference>
<sequence>MAGSDENNPGVIGPANVRGGLPGGSGKFMVGPGQNRRALSDINHNVIGAPPCPCAVNKRGSSGNQTDNLNKVICLSTHAVSDKNRPIPVNRPITRKFAAQLANNQQLLQKENEITKPAQLVSNPRESEDCTFIDAEDYNADGEFPVPMFVQHTQSILEEIDQMEEVEMKDMAEEETAVIDIDSCDKKNPLAVVEYIDDLYAYYKKIESSGYAPPNYMANQSDINEKMRGILIDWLIEVHYKFELMEETLYLTVNLIDRFLAVQQVLRKKLQLVGVTALLLACKYEEVSVPVVEDLIVISDKAYSRKDILEMEKLMVNTLQFNLSVPTPFVFMRRFLKAAQADKKLELLSFFIIELCLVEYQMLMFAPSLLAAAAIYTAQCTLCGFKQWSKTSEWHSGYSKEQLLECSRLMVTFHQKAGTGKLTGVHRKYNTSRFGYAAKNEAADFLLEAWRMKRTNI</sequence>
<dbReference type="GO" id="GO:0016538">
    <property type="term" value="F:cyclin-dependent protein serine/threonine kinase regulator activity"/>
    <property type="evidence" value="ECO:0007669"/>
    <property type="project" value="InterPro"/>
</dbReference>
<reference evidence="14" key="1">
    <citation type="submission" date="2013-01" db="EMBL/GenBank/DDBJ databases">
        <title>Draft Genome Sequence of a Mulberry Tree, Morus notabilis C.K. Schneid.</title>
        <authorList>
            <person name="He N."/>
            <person name="Zhao S."/>
        </authorList>
    </citation>
    <scope>NUCLEOTIDE SEQUENCE</scope>
</reference>
<dbReference type="Pfam" id="PF00134">
    <property type="entry name" value="Cyclin_N"/>
    <property type="match status" value="1"/>
</dbReference>
<dbReference type="PIRSF" id="PIRSF001771">
    <property type="entry name" value="Cyclin_A_B_D_E"/>
    <property type="match status" value="1"/>
</dbReference>
<gene>
    <name evidence="13" type="ORF">L484_024846</name>
</gene>
<dbReference type="FunFam" id="1.10.472.10:FF:000032">
    <property type="entry name" value="G2/mitotic-specific cyclin-1"/>
    <property type="match status" value="1"/>
</dbReference>
<evidence type="ECO:0000256" key="4">
    <source>
        <dbReference type="ARBA" id="ARBA00022618"/>
    </source>
</evidence>
<dbReference type="InterPro" id="IPR039361">
    <property type="entry name" value="Cyclin"/>
</dbReference>
<evidence type="ECO:0000256" key="1">
    <source>
        <dbReference type="ARBA" id="ARBA00003222"/>
    </source>
</evidence>
<comment type="function">
    <text evidence="1">Essential for the control of the cell cycle at the G2/M (mitosis) transition.</text>
</comment>
<feature type="domain" description="Cyclin-like" evidence="11">
    <location>
        <begin position="330"/>
        <end position="412"/>
    </location>
</feature>
<dbReference type="CDD" id="cd20511">
    <property type="entry name" value="CYCLIN_AtCycB-like_rpt2"/>
    <property type="match status" value="1"/>
</dbReference>
<evidence type="ECO:0000256" key="6">
    <source>
        <dbReference type="ARBA" id="ARBA00023127"/>
    </source>
</evidence>
<dbReference type="eggNOG" id="KOG0653">
    <property type="taxonomic scope" value="Eukaryota"/>
</dbReference>
<keyword evidence="5" id="KW-0498">Mitosis</keyword>
<dbReference type="InterPro" id="IPR004367">
    <property type="entry name" value="Cyclin_C-dom"/>
</dbReference>
<comment type="subunit">
    <text evidence="3">Interacts with the CDC2 protein kinase to form a serine/threonine kinase holoenzyme complex also known as maturation promoting factor (MPF). The cyclin subunit imparts substrate specificity to the complex.</text>
</comment>
<feature type="domain" description="Cyclin-like" evidence="11">
    <location>
        <begin position="233"/>
        <end position="317"/>
    </location>
</feature>
<protein>
    <recommendedName>
        <fullName evidence="8">B-like cyclin</fullName>
    </recommendedName>
</protein>
<organism evidence="13 14">
    <name type="scientific">Morus notabilis</name>
    <dbReference type="NCBI Taxonomy" id="981085"/>
    <lineage>
        <taxon>Eukaryota</taxon>
        <taxon>Viridiplantae</taxon>
        <taxon>Streptophyta</taxon>
        <taxon>Embryophyta</taxon>
        <taxon>Tracheophyta</taxon>
        <taxon>Spermatophyta</taxon>
        <taxon>Magnoliopsida</taxon>
        <taxon>eudicotyledons</taxon>
        <taxon>Gunneridae</taxon>
        <taxon>Pentapetalae</taxon>
        <taxon>rosids</taxon>
        <taxon>fabids</taxon>
        <taxon>Rosales</taxon>
        <taxon>Moraceae</taxon>
        <taxon>Moreae</taxon>
        <taxon>Morus</taxon>
    </lineage>
</organism>
<dbReference type="KEGG" id="mnt:21407571"/>
<dbReference type="GO" id="GO:0051301">
    <property type="term" value="P:cell division"/>
    <property type="evidence" value="ECO:0007669"/>
    <property type="project" value="UniProtKB-KW"/>
</dbReference>
<dbReference type="SUPFAM" id="SSF47954">
    <property type="entry name" value="Cyclin-like"/>
    <property type="match status" value="2"/>
</dbReference>
<keyword evidence="6 9" id="KW-0195">Cyclin</keyword>
<dbReference type="SMART" id="SM00385">
    <property type="entry name" value="CYCLIN"/>
    <property type="match status" value="2"/>
</dbReference>
<dbReference type="Pfam" id="PF02984">
    <property type="entry name" value="Cyclin_C"/>
    <property type="match status" value="1"/>
</dbReference>
<evidence type="ECO:0000313" key="13">
    <source>
        <dbReference type="EMBL" id="EXB56307.1"/>
    </source>
</evidence>
<evidence type="ECO:0000256" key="2">
    <source>
        <dbReference type="ARBA" id="ARBA00006955"/>
    </source>
</evidence>
<dbReference type="PROSITE" id="PS00292">
    <property type="entry name" value="CYCLINS"/>
    <property type="match status" value="1"/>
</dbReference>
<dbReference type="InterPro" id="IPR048258">
    <property type="entry name" value="Cyclins_cyclin-box"/>
</dbReference>
<evidence type="ECO:0000256" key="10">
    <source>
        <dbReference type="SAM" id="MobiDB-lite"/>
    </source>
</evidence>
<comment type="similarity">
    <text evidence="2">Belongs to the cyclin family. Cyclin AB subfamily.</text>
</comment>
<keyword evidence="4" id="KW-0132">Cell division</keyword>
<feature type="region of interest" description="Disordered" evidence="10">
    <location>
        <begin position="1"/>
        <end position="29"/>
    </location>
</feature>
<evidence type="ECO:0000256" key="5">
    <source>
        <dbReference type="ARBA" id="ARBA00022776"/>
    </source>
</evidence>
<dbReference type="CDD" id="cd20567">
    <property type="entry name" value="CYCLIN_AtCycB-like_rpt1"/>
    <property type="match status" value="1"/>
</dbReference>
<dbReference type="STRING" id="981085.W9R730"/>
<keyword evidence="14" id="KW-1185">Reference proteome</keyword>
<dbReference type="GO" id="GO:0010332">
    <property type="term" value="P:response to gamma radiation"/>
    <property type="evidence" value="ECO:0007669"/>
    <property type="project" value="UniProtKB-ARBA"/>
</dbReference>
<dbReference type="SMART" id="SM01332">
    <property type="entry name" value="Cyclin_C"/>
    <property type="match status" value="1"/>
</dbReference>
<evidence type="ECO:0000256" key="8">
    <source>
        <dbReference type="ARBA" id="ARBA00032263"/>
    </source>
</evidence>
<dbReference type="GO" id="GO:0044772">
    <property type="term" value="P:mitotic cell cycle phase transition"/>
    <property type="evidence" value="ECO:0007669"/>
    <property type="project" value="InterPro"/>
</dbReference>
<keyword evidence="7" id="KW-0131">Cell cycle</keyword>
<evidence type="ECO:0000256" key="9">
    <source>
        <dbReference type="RuleBase" id="RU000383"/>
    </source>
</evidence>
<dbReference type="AlphaFoldDB" id="W9R730"/>
<dbReference type="Gene3D" id="1.10.472.10">
    <property type="entry name" value="Cyclin-like"/>
    <property type="match status" value="2"/>
</dbReference>
<accession>W9R730</accession>
<dbReference type="PANTHER" id="PTHR10177">
    <property type="entry name" value="CYCLINS"/>
    <property type="match status" value="1"/>
</dbReference>
<name>W9R730_9ROSA</name>
<dbReference type="OrthoDB" id="5590282at2759"/>
<dbReference type="InterPro" id="IPR013763">
    <property type="entry name" value="Cyclin-like_dom"/>
</dbReference>